<dbReference type="GO" id="GO:0008168">
    <property type="term" value="F:methyltransferase activity"/>
    <property type="evidence" value="ECO:0007669"/>
    <property type="project" value="UniProtKB-UniRule"/>
</dbReference>
<evidence type="ECO:0000256" key="6">
    <source>
        <dbReference type="RuleBase" id="RU362030"/>
    </source>
</evidence>
<dbReference type="Pfam" id="PF04072">
    <property type="entry name" value="LCM"/>
    <property type="match status" value="1"/>
</dbReference>
<dbReference type="InterPro" id="IPR007213">
    <property type="entry name" value="Ppm1/Ppm2/Tcmp"/>
</dbReference>
<dbReference type="AlphaFoldDB" id="A0A7Y7E5U6"/>
<sequence>MDTTEETREAAVSVTGLWVAGLRALESERPDRVFADPYARDLAGTEFHNAHRLTGADEGYALSPVVLRTRFSDAVLTDAVGRGIRQVVMLGAGMDTRAYRLPLPADLALWELDRAEPLDYKRAVLERAGARAACRTVTVHADLADPWEEELLGAGLDTGLPTVWLVEGVFLYLDAATAESVAAAITRHSAPGSVLVFDAYGEGAFDAPAFAGWNAAFAERGTLLGPPQDEPDRWIARHGWRAAAYSRQDVLAGRCPWAPAEPRRVAEAFLDRSWMVRAELPAPDGSAR</sequence>
<dbReference type="SUPFAM" id="SSF53335">
    <property type="entry name" value="S-adenosyl-L-methionine-dependent methyltransferases"/>
    <property type="match status" value="1"/>
</dbReference>
<evidence type="ECO:0000256" key="3">
    <source>
        <dbReference type="ARBA" id="ARBA00022603"/>
    </source>
</evidence>
<dbReference type="NCBIfam" id="TIGR00027">
    <property type="entry name" value="mthyl_TIGR00027"/>
    <property type="match status" value="1"/>
</dbReference>
<dbReference type="GO" id="GO:0032259">
    <property type="term" value="P:methylation"/>
    <property type="evidence" value="ECO:0007669"/>
    <property type="project" value="UniProtKB-KW"/>
</dbReference>
<accession>A0A7Y7E5U6</accession>
<dbReference type="Proteomes" id="UP000587462">
    <property type="component" value="Unassembled WGS sequence"/>
</dbReference>
<gene>
    <name evidence="7" type="ORF">HG542_06365</name>
</gene>
<organism evidence="7 8">
    <name type="scientific">Streptomyces morookaense</name>
    <name type="common">Streptoverticillium morookaense</name>
    <dbReference type="NCBI Taxonomy" id="1970"/>
    <lineage>
        <taxon>Bacteria</taxon>
        <taxon>Bacillati</taxon>
        <taxon>Actinomycetota</taxon>
        <taxon>Actinomycetes</taxon>
        <taxon>Kitasatosporales</taxon>
        <taxon>Streptomycetaceae</taxon>
        <taxon>Streptomyces</taxon>
    </lineage>
</organism>
<evidence type="ECO:0000313" key="8">
    <source>
        <dbReference type="Proteomes" id="UP000587462"/>
    </source>
</evidence>
<evidence type="ECO:0000256" key="5">
    <source>
        <dbReference type="ARBA" id="ARBA00022691"/>
    </source>
</evidence>
<comment type="similarity">
    <text evidence="2 6">Belongs to the UPF0677 family.</text>
</comment>
<dbReference type="PANTHER" id="PTHR43619">
    <property type="entry name" value="S-ADENOSYL-L-METHIONINE-DEPENDENT METHYLTRANSFERASE YKTD-RELATED"/>
    <property type="match status" value="1"/>
</dbReference>
<protein>
    <recommendedName>
        <fullName evidence="6">S-adenosyl-L-methionine-dependent methyltransferase</fullName>
        <ecNumber evidence="6">2.1.1.-</ecNumber>
    </recommendedName>
</protein>
<keyword evidence="5 6" id="KW-0949">S-adenosyl-L-methionine</keyword>
<proteinExistence type="inferred from homology"/>
<dbReference type="RefSeq" id="WP_171079066.1">
    <property type="nucleotide sequence ID" value="NZ_BNBU01000002.1"/>
</dbReference>
<comment type="function">
    <text evidence="1 6">Exhibits S-adenosyl-L-methionine-dependent methyltransferase activity.</text>
</comment>
<evidence type="ECO:0000313" key="7">
    <source>
        <dbReference type="EMBL" id="NVK77283.1"/>
    </source>
</evidence>
<evidence type="ECO:0000256" key="1">
    <source>
        <dbReference type="ARBA" id="ARBA00003907"/>
    </source>
</evidence>
<evidence type="ECO:0000256" key="4">
    <source>
        <dbReference type="ARBA" id="ARBA00022679"/>
    </source>
</evidence>
<evidence type="ECO:0000256" key="2">
    <source>
        <dbReference type="ARBA" id="ARBA00008138"/>
    </source>
</evidence>
<dbReference type="EC" id="2.1.1.-" evidence="6"/>
<dbReference type="EMBL" id="JABBXF010000010">
    <property type="protein sequence ID" value="NVK77283.1"/>
    <property type="molecule type" value="Genomic_DNA"/>
</dbReference>
<dbReference type="PANTHER" id="PTHR43619:SF2">
    <property type="entry name" value="S-ADENOSYL-L-METHIONINE-DEPENDENT METHYLTRANSFERASES SUPERFAMILY PROTEIN"/>
    <property type="match status" value="1"/>
</dbReference>
<dbReference type="InterPro" id="IPR011610">
    <property type="entry name" value="SAM_mthyl_Trfase_ML2640-like"/>
</dbReference>
<dbReference type="Gene3D" id="3.40.50.150">
    <property type="entry name" value="Vaccinia Virus protein VP39"/>
    <property type="match status" value="1"/>
</dbReference>
<comment type="caution">
    <text evidence="7">The sequence shown here is derived from an EMBL/GenBank/DDBJ whole genome shotgun (WGS) entry which is preliminary data.</text>
</comment>
<keyword evidence="3 6" id="KW-0489">Methyltransferase</keyword>
<keyword evidence="8" id="KW-1185">Reference proteome</keyword>
<keyword evidence="4 7" id="KW-0808">Transferase</keyword>
<name>A0A7Y7E5U6_STRMO</name>
<reference evidence="7 8" key="1">
    <citation type="submission" date="2020-04" db="EMBL/GenBank/DDBJ databases">
        <title>Draft Genome Sequence of Streptomyces morookaense DSM 40503, an 8-azaguanine-producing strain.</title>
        <authorList>
            <person name="Qi J."/>
            <person name="Gao J.-M."/>
        </authorList>
    </citation>
    <scope>NUCLEOTIDE SEQUENCE [LARGE SCALE GENOMIC DNA]</scope>
    <source>
        <strain evidence="7 8">DSM 40503</strain>
    </source>
</reference>
<dbReference type="InterPro" id="IPR029063">
    <property type="entry name" value="SAM-dependent_MTases_sf"/>
</dbReference>